<dbReference type="Proteomes" id="UP001148786">
    <property type="component" value="Unassembled WGS sequence"/>
</dbReference>
<keyword evidence="2" id="KW-1185">Reference proteome</keyword>
<evidence type="ECO:0000313" key="1">
    <source>
        <dbReference type="EMBL" id="KAJ3507309.1"/>
    </source>
</evidence>
<reference evidence="1" key="1">
    <citation type="submission" date="2022-07" db="EMBL/GenBank/DDBJ databases">
        <title>Genome Sequence of Agrocybe chaxingu.</title>
        <authorList>
            <person name="Buettner E."/>
        </authorList>
    </citation>
    <scope>NUCLEOTIDE SEQUENCE</scope>
    <source>
        <strain evidence="1">MP-N11</strain>
    </source>
</reference>
<protein>
    <submittedName>
        <fullName evidence="1">Uncharacterized protein</fullName>
    </submittedName>
</protein>
<evidence type="ECO:0000313" key="2">
    <source>
        <dbReference type="Proteomes" id="UP001148786"/>
    </source>
</evidence>
<accession>A0A9W8K0W6</accession>
<gene>
    <name evidence="1" type="ORF">NLJ89_g6374</name>
</gene>
<dbReference type="EMBL" id="JANKHO010000673">
    <property type="protein sequence ID" value="KAJ3507309.1"/>
    <property type="molecule type" value="Genomic_DNA"/>
</dbReference>
<comment type="caution">
    <text evidence="1">The sequence shown here is derived from an EMBL/GenBank/DDBJ whole genome shotgun (WGS) entry which is preliminary data.</text>
</comment>
<dbReference type="AlphaFoldDB" id="A0A9W8K0W6"/>
<name>A0A9W8K0W6_9AGAR</name>
<proteinExistence type="predicted"/>
<dbReference type="OrthoDB" id="10416615at2759"/>
<sequence length="206" mass="22308">MSKRPRSPSESQPPRLENYRFLAKKRRLNAAADSKVIVSAGNPTHSPSLPTLPIASSSSSVTVTVADDAQVDVSSSPSPPRSEGCALGGPCADDNFEDFFKPNNFGVVASYIDDILTTNESAYLVPEGTPIVQSDLANVYYLEGTYLTAVRRLKVKYTLRSNVKNAAALNGMQAYSARSAEEQAWKMHGGRNQFVAFLCKRMIANG</sequence>
<organism evidence="1 2">
    <name type="scientific">Agrocybe chaxingu</name>
    <dbReference type="NCBI Taxonomy" id="84603"/>
    <lineage>
        <taxon>Eukaryota</taxon>
        <taxon>Fungi</taxon>
        <taxon>Dikarya</taxon>
        <taxon>Basidiomycota</taxon>
        <taxon>Agaricomycotina</taxon>
        <taxon>Agaricomycetes</taxon>
        <taxon>Agaricomycetidae</taxon>
        <taxon>Agaricales</taxon>
        <taxon>Agaricineae</taxon>
        <taxon>Strophariaceae</taxon>
        <taxon>Agrocybe</taxon>
    </lineage>
</organism>